<evidence type="ECO:0000313" key="1">
    <source>
        <dbReference type="EMBL" id="CCA73075.1"/>
    </source>
</evidence>
<keyword evidence="2" id="KW-1185">Reference proteome</keyword>
<dbReference type="Proteomes" id="UP000007148">
    <property type="component" value="Unassembled WGS sequence"/>
</dbReference>
<evidence type="ECO:0000313" key="2">
    <source>
        <dbReference type="Proteomes" id="UP000007148"/>
    </source>
</evidence>
<dbReference type="HOGENOM" id="CLU_2671962_0_0_1"/>
<reference evidence="1 2" key="1">
    <citation type="journal article" date="2011" name="PLoS Pathog.">
        <title>Endophytic Life Strategies Decoded by Genome and Transcriptome Analyses of the Mutualistic Root Symbiont Piriformospora indica.</title>
        <authorList>
            <person name="Zuccaro A."/>
            <person name="Lahrmann U."/>
            <person name="Guldener U."/>
            <person name="Langen G."/>
            <person name="Pfiffi S."/>
            <person name="Biedenkopf D."/>
            <person name="Wong P."/>
            <person name="Samans B."/>
            <person name="Grimm C."/>
            <person name="Basiewicz M."/>
            <person name="Murat C."/>
            <person name="Martin F."/>
            <person name="Kogel K.H."/>
        </authorList>
    </citation>
    <scope>NUCLEOTIDE SEQUENCE [LARGE SCALE GENOMIC DNA]</scope>
    <source>
        <strain evidence="1 2">DSM 11827</strain>
    </source>
</reference>
<gene>
    <name evidence="1" type="ORF">PIIN_07030</name>
</gene>
<sequence length="75" mass="9134">MGARETHEARRNPVVDCRAWRCYERMRDKLINRDIIQPLLREPTRSWMENQTSDERMHQLSRNPFHGLESAWVKK</sequence>
<dbReference type="AlphaFoldDB" id="G4TP28"/>
<comment type="caution">
    <text evidence="1">The sequence shown here is derived from an EMBL/GenBank/DDBJ whole genome shotgun (WGS) entry which is preliminary data.</text>
</comment>
<organism evidence="1 2">
    <name type="scientific">Serendipita indica (strain DSM 11827)</name>
    <name type="common">Root endophyte fungus</name>
    <name type="synonym">Piriformospora indica</name>
    <dbReference type="NCBI Taxonomy" id="1109443"/>
    <lineage>
        <taxon>Eukaryota</taxon>
        <taxon>Fungi</taxon>
        <taxon>Dikarya</taxon>
        <taxon>Basidiomycota</taxon>
        <taxon>Agaricomycotina</taxon>
        <taxon>Agaricomycetes</taxon>
        <taxon>Sebacinales</taxon>
        <taxon>Serendipitaceae</taxon>
        <taxon>Serendipita</taxon>
    </lineage>
</organism>
<protein>
    <submittedName>
        <fullName evidence="1">Uncharacterized protein</fullName>
    </submittedName>
</protein>
<accession>G4TP28</accession>
<proteinExistence type="predicted"/>
<dbReference type="InParanoid" id="G4TP28"/>
<name>G4TP28_SERID</name>
<dbReference type="EMBL" id="CAFZ01000200">
    <property type="protein sequence ID" value="CCA73075.1"/>
    <property type="molecule type" value="Genomic_DNA"/>
</dbReference>